<organism evidence="2 3">
    <name type="scientific">Acidocella aminolytica 101 = DSM 11237</name>
    <dbReference type="NCBI Taxonomy" id="1120923"/>
    <lineage>
        <taxon>Bacteria</taxon>
        <taxon>Pseudomonadati</taxon>
        <taxon>Pseudomonadota</taxon>
        <taxon>Alphaproteobacteria</taxon>
        <taxon>Acetobacterales</taxon>
        <taxon>Acidocellaceae</taxon>
        <taxon>Acidocella</taxon>
    </lineage>
</organism>
<reference evidence="2 3" key="1">
    <citation type="submission" date="2012-11" db="EMBL/GenBank/DDBJ databases">
        <title>Whole genome sequence of Acidocella aminolytica 101 = DSM 11237.</title>
        <authorList>
            <person name="Azuma Y."/>
            <person name="Higashiura N."/>
            <person name="Hirakawa H."/>
            <person name="Matsushita K."/>
        </authorList>
    </citation>
    <scope>NUCLEOTIDE SEQUENCE [LARGE SCALE GENOMIC DNA]</scope>
    <source>
        <strain evidence="3">101 / DSM 11237</strain>
    </source>
</reference>
<gene>
    <name evidence="2" type="ORF">Aam_091_006</name>
</gene>
<feature type="region of interest" description="Disordered" evidence="1">
    <location>
        <begin position="75"/>
        <end position="96"/>
    </location>
</feature>
<dbReference type="RefSeq" id="WP_048879741.1">
    <property type="nucleotide sequence ID" value="NZ_BANC01000089.1"/>
</dbReference>
<keyword evidence="3" id="KW-1185">Reference proteome</keyword>
<accession>A0A0D6PKS7</accession>
<dbReference type="Proteomes" id="UP000032668">
    <property type="component" value="Unassembled WGS sequence"/>
</dbReference>
<sequence>MSEKQVVDLAGFNSFFENWQAAQKRFIPSGKVLSQLAETVHTISQAQITYNQTVMRANAALLAVLWALPVIKDTQDHNNVGERPSKAAHRPDVSAQ</sequence>
<dbReference type="AlphaFoldDB" id="A0A0D6PKS7"/>
<comment type="caution">
    <text evidence="2">The sequence shown here is derived from an EMBL/GenBank/DDBJ whole genome shotgun (WGS) entry which is preliminary data.</text>
</comment>
<dbReference type="OrthoDB" id="9998831at2"/>
<proteinExistence type="predicted"/>
<dbReference type="EMBL" id="BANC01000089">
    <property type="protein sequence ID" value="GAN81349.1"/>
    <property type="molecule type" value="Genomic_DNA"/>
</dbReference>
<name>A0A0D6PKS7_9PROT</name>
<evidence type="ECO:0000313" key="3">
    <source>
        <dbReference type="Proteomes" id="UP000032668"/>
    </source>
</evidence>
<evidence type="ECO:0000313" key="2">
    <source>
        <dbReference type="EMBL" id="GAN81349.1"/>
    </source>
</evidence>
<dbReference type="STRING" id="1120923.SAMN02746095_03212"/>
<evidence type="ECO:0000256" key="1">
    <source>
        <dbReference type="SAM" id="MobiDB-lite"/>
    </source>
</evidence>
<protein>
    <submittedName>
        <fullName evidence="2">Uncharacterized protein</fullName>
    </submittedName>
</protein>